<protein>
    <recommendedName>
        <fullName evidence="2">Stress-response A/B barrel domain-containing protein</fullName>
    </recommendedName>
</protein>
<dbReference type="PROSITE" id="PS51502">
    <property type="entry name" value="S_R_A_B_BARREL"/>
    <property type="match status" value="2"/>
</dbReference>
<organism evidence="3 4">
    <name type="scientific">Morus notabilis</name>
    <dbReference type="NCBI Taxonomy" id="981085"/>
    <lineage>
        <taxon>Eukaryota</taxon>
        <taxon>Viridiplantae</taxon>
        <taxon>Streptophyta</taxon>
        <taxon>Embryophyta</taxon>
        <taxon>Tracheophyta</taxon>
        <taxon>Spermatophyta</taxon>
        <taxon>Magnoliopsida</taxon>
        <taxon>eudicotyledons</taxon>
        <taxon>Gunneridae</taxon>
        <taxon>Pentapetalae</taxon>
        <taxon>rosids</taxon>
        <taxon>fabids</taxon>
        <taxon>Rosales</taxon>
        <taxon>Moraceae</taxon>
        <taxon>Moreae</taxon>
        <taxon>Morus</taxon>
    </lineage>
</organism>
<dbReference type="STRING" id="981085.W9QSC7"/>
<gene>
    <name evidence="3" type="ORF">L484_027358</name>
</gene>
<accession>W9QSC7</accession>
<dbReference type="SMART" id="SM00886">
    <property type="entry name" value="Dabb"/>
    <property type="match status" value="2"/>
</dbReference>
<dbReference type="Pfam" id="PF07876">
    <property type="entry name" value="Dabb"/>
    <property type="match status" value="2"/>
</dbReference>
<proteinExistence type="predicted"/>
<evidence type="ECO:0000313" key="4">
    <source>
        <dbReference type="Proteomes" id="UP000030645"/>
    </source>
</evidence>
<dbReference type="Gene3D" id="3.30.70.100">
    <property type="match status" value="2"/>
</dbReference>
<comment type="subunit">
    <text evidence="1">Homodimer.</text>
</comment>
<evidence type="ECO:0000313" key="3">
    <source>
        <dbReference type="EMBL" id="EXB38923.1"/>
    </source>
</evidence>
<reference evidence="4" key="1">
    <citation type="submission" date="2013-01" db="EMBL/GenBank/DDBJ databases">
        <title>Draft Genome Sequence of a Mulberry Tree, Morus notabilis C.K. Schneid.</title>
        <authorList>
            <person name="He N."/>
            <person name="Zhao S."/>
        </authorList>
    </citation>
    <scope>NUCLEOTIDE SEQUENCE</scope>
</reference>
<dbReference type="Proteomes" id="UP000030645">
    <property type="component" value="Unassembled WGS sequence"/>
</dbReference>
<dbReference type="AlphaFoldDB" id="W9QSC7"/>
<dbReference type="OrthoDB" id="42919at2759"/>
<evidence type="ECO:0000259" key="2">
    <source>
        <dbReference type="PROSITE" id="PS51502"/>
    </source>
</evidence>
<feature type="domain" description="Stress-response A/B barrel" evidence="2">
    <location>
        <begin position="9"/>
        <end position="105"/>
    </location>
</feature>
<evidence type="ECO:0000256" key="1">
    <source>
        <dbReference type="ARBA" id="ARBA00011738"/>
    </source>
</evidence>
<dbReference type="eggNOG" id="ENOG502QTKV">
    <property type="taxonomic scope" value="Eukaryota"/>
</dbReference>
<dbReference type="InterPro" id="IPR011008">
    <property type="entry name" value="Dimeric_a/b-barrel"/>
</dbReference>
<dbReference type="SUPFAM" id="SSF54909">
    <property type="entry name" value="Dimeric alpha+beta barrel"/>
    <property type="match status" value="2"/>
</dbReference>
<dbReference type="InterPro" id="IPR013097">
    <property type="entry name" value="Dabb"/>
</dbReference>
<dbReference type="PANTHER" id="PTHR33178">
    <property type="match status" value="1"/>
</dbReference>
<sequence length="215" mass="23458">MSSSQSHTIEHLVLFKLKDTTEPSDAADHKFLNLTNGLISLDQVLHITAVPLRRIRSSSALTFTHILHSRFRSKPDLAAYAVHPAHLRVVRENAALVDDMLAVDWVAADLTGPTTPPPGSAVRVALLKLGEGSGEERKSEILEAIRGIKDELVGISQFSFGKNFSPERAKGFSIAFLAVFPSATEMESADSKKEEKLKELAESLIVVDYVVPSSE</sequence>
<keyword evidence="4" id="KW-1185">Reference proteome</keyword>
<feature type="domain" description="Stress-response A/B barrel" evidence="2">
    <location>
        <begin position="121"/>
        <end position="215"/>
    </location>
</feature>
<dbReference type="InterPro" id="IPR044662">
    <property type="entry name" value="HS1/DABB1-like"/>
</dbReference>
<dbReference type="PANTHER" id="PTHR33178:SF3">
    <property type="entry name" value="STRESS-RESPONSE A_B BARREL DOMAIN-CONTAINING PROTEIN UP3"/>
    <property type="match status" value="1"/>
</dbReference>
<name>W9QSC7_9ROSA</name>
<dbReference type="EMBL" id="KE343704">
    <property type="protein sequence ID" value="EXB38923.1"/>
    <property type="molecule type" value="Genomic_DNA"/>
</dbReference>
<dbReference type="KEGG" id="mnt:21409980"/>